<name>A0A915JJF0_ROMCU</name>
<accession>A0A915JJF0</accession>
<evidence type="ECO:0000313" key="2">
    <source>
        <dbReference type="WBParaSite" id="nRc.2.0.1.t26238-RA"/>
    </source>
</evidence>
<organism evidence="1 2">
    <name type="scientific">Romanomermis culicivorax</name>
    <name type="common">Nematode worm</name>
    <dbReference type="NCBI Taxonomy" id="13658"/>
    <lineage>
        <taxon>Eukaryota</taxon>
        <taxon>Metazoa</taxon>
        <taxon>Ecdysozoa</taxon>
        <taxon>Nematoda</taxon>
        <taxon>Enoplea</taxon>
        <taxon>Dorylaimia</taxon>
        <taxon>Mermithida</taxon>
        <taxon>Mermithoidea</taxon>
        <taxon>Mermithidae</taxon>
        <taxon>Romanomermis</taxon>
    </lineage>
</organism>
<protein>
    <submittedName>
        <fullName evidence="2">Uncharacterized protein</fullName>
    </submittedName>
</protein>
<dbReference type="AlphaFoldDB" id="A0A915JJF0"/>
<dbReference type="Proteomes" id="UP000887565">
    <property type="component" value="Unplaced"/>
</dbReference>
<evidence type="ECO:0000313" key="1">
    <source>
        <dbReference type="Proteomes" id="UP000887565"/>
    </source>
</evidence>
<reference evidence="2" key="1">
    <citation type="submission" date="2022-11" db="UniProtKB">
        <authorList>
            <consortium name="WormBaseParasite"/>
        </authorList>
    </citation>
    <scope>IDENTIFICATION</scope>
</reference>
<dbReference type="WBParaSite" id="nRc.2.0.1.t26238-RA">
    <property type="protein sequence ID" value="nRc.2.0.1.t26238-RA"/>
    <property type="gene ID" value="nRc.2.0.1.g26238"/>
</dbReference>
<proteinExistence type="predicted"/>
<keyword evidence="1" id="KW-1185">Reference proteome</keyword>
<sequence>MFFRSPFSLKNVQSYNSIREQSLDLPEASVKIFDRRIPYLLKKYVPGRQNAMADFLSRKEEPDEQKEKLPWKWELIFLKQDLKSSTEDKIINQNHKVLPKKKELEEAPQLKDYRPKGLVSNALTAQLQAKDQDLR</sequence>